<dbReference type="GO" id="GO:0015031">
    <property type="term" value="P:protein transport"/>
    <property type="evidence" value="ECO:0007669"/>
    <property type="project" value="UniProtKB-KW"/>
</dbReference>
<evidence type="ECO:0000256" key="1">
    <source>
        <dbReference type="ARBA" id="ARBA00022448"/>
    </source>
</evidence>
<keyword evidence="1" id="KW-0813">Transport</keyword>
<feature type="domain" description="Protein translocase subunit SecDF P1" evidence="8">
    <location>
        <begin position="162"/>
        <end position="218"/>
    </location>
</feature>
<evidence type="ECO:0000259" key="9">
    <source>
        <dbReference type="Pfam" id="PF22599"/>
    </source>
</evidence>
<dbReference type="InterPro" id="IPR022813">
    <property type="entry name" value="SecD/SecF_arch_bac"/>
</dbReference>
<protein>
    <recommendedName>
        <fullName evidence="12">Preprotein translocase subunit SecD</fullName>
    </recommendedName>
</protein>
<comment type="caution">
    <text evidence="10">The sequence shown here is derived from an EMBL/GenBank/DDBJ whole genome shotgun (WGS) entry which is preliminary data.</text>
</comment>
<accession>A0A2T4J132</accession>
<dbReference type="Proteomes" id="UP000240259">
    <property type="component" value="Unassembled WGS sequence"/>
</dbReference>
<dbReference type="Gene3D" id="3.30.70.3400">
    <property type="match status" value="1"/>
</dbReference>
<reference evidence="10 11" key="1">
    <citation type="submission" date="2018-03" db="EMBL/GenBank/DDBJ databases">
        <title>Genome sequence of the symbiotic type strain Mesorhizobium helmanticense CSLC115NT isolated from Lotus corniculatus nodules.</title>
        <authorList>
            <person name="Sannazzaro A.I."/>
            <person name="Torres Tejerizo G.A."/>
            <person name="Dip D."/>
            <person name="Caballero M."/>
            <person name="Pistorio M."/>
            <person name="Estrella M.J."/>
        </authorList>
    </citation>
    <scope>NUCLEOTIDE SEQUENCE [LARGE SCALE GENOMIC DNA]</scope>
    <source>
        <strain evidence="10 11">CSLC115N</strain>
    </source>
</reference>
<dbReference type="GO" id="GO:0005886">
    <property type="term" value="C:plasma membrane"/>
    <property type="evidence" value="ECO:0007669"/>
    <property type="project" value="TreeGrafter"/>
</dbReference>
<dbReference type="EMBL" id="PZJX01000007">
    <property type="protein sequence ID" value="PTE11624.1"/>
    <property type="molecule type" value="Genomic_DNA"/>
</dbReference>
<sequence>MWFSRLTKTLIWLAVAVMVVFGVMLGALAMKPDGTLEDLLAWLPKRQASFDRQGGSQILLEVDKDDLIKNRLETVRDDVRSLLRDARIGYTGLAGSGREVKVRISDPAQIDAAKTALRIFTDPVAGANPVEEIALDEPEPGLLKLTITDAGVKLRTSMALVRSMDVVKLRVSESGASEPIVQQQGDDQILVQVPGLRTPVRFKDILGRTGKLTFQMVDTSWPVQDALDNRPPRGSSVLYSQDDPPVPYLVEDRVVVSGDSIVDAKATYNSAMNEPVVSFNFDSKGTTRFAQATSQNVGKPFAMILDNQVLSAPVIREPILGGSGQISGNFTNESAKDLAVLLRSGPLPARLKIVEERTIAPGGGQN</sequence>
<evidence type="ECO:0000256" key="6">
    <source>
        <dbReference type="ARBA" id="ARBA00023010"/>
    </source>
</evidence>
<gene>
    <name evidence="10" type="ORF">C9427_05275</name>
</gene>
<keyword evidence="6" id="KW-0811">Translocation</keyword>
<proteinExistence type="predicted"/>
<dbReference type="InterPro" id="IPR048631">
    <property type="entry name" value="SecD_1st"/>
</dbReference>
<dbReference type="InterPro" id="IPR054384">
    <property type="entry name" value="SecDF_P1_head"/>
</dbReference>
<evidence type="ECO:0000256" key="7">
    <source>
        <dbReference type="ARBA" id="ARBA00023136"/>
    </source>
</evidence>
<dbReference type="FunFam" id="3.30.1360.200:FF:000002">
    <property type="entry name" value="Preprotein translocase subunit SecD"/>
    <property type="match status" value="1"/>
</dbReference>
<dbReference type="PANTHER" id="PTHR30081">
    <property type="entry name" value="PROTEIN-EXPORT MEMBRANE PROTEIN SEC"/>
    <property type="match status" value="1"/>
</dbReference>
<evidence type="ECO:0000313" key="10">
    <source>
        <dbReference type="EMBL" id="PTE11624.1"/>
    </source>
</evidence>
<keyword evidence="4" id="KW-0653">Protein transport</keyword>
<dbReference type="Pfam" id="PF22599">
    <property type="entry name" value="SecDF_P1_head"/>
    <property type="match status" value="1"/>
</dbReference>
<keyword evidence="2" id="KW-1003">Cell membrane</keyword>
<evidence type="ECO:0000313" key="11">
    <source>
        <dbReference type="Proteomes" id="UP000240259"/>
    </source>
</evidence>
<name>A0A2T4J132_9HYPH</name>
<keyword evidence="7" id="KW-0472">Membrane</keyword>
<evidence type="ECO:0000256" key="4">
    <source>
        <dbReference type="ARBA" id="ARBA00022927"/>
    </source>
</evidence>
<dbReference type="PANTHER" id="PTHR30081:SF1">
    <property type="entry name" value="PROTEIN TRANSLOCASE SUBUNIT SECD"/>
    <property type="match status" value="1"/>
</dbReference>
<dbReference type="RefSeq" id="WP_107648115.1">
    <property type="nucleotide sequence ID" value="NZ_PZJX01000007.1"/>
</dbReference>
<evidence type="ECO:0000256" key="2">
    <source>
        <dbReference type="ARBA" id="ARBA00022475"/>
    </source>
</evidence>
<keyword evidence="11" id="KW-1185">Reference proteome</keyword>
<evidence type="ECO:0000256" key="5">
    <source>
        <dbReference type="ARBA" id="ARBA00022989"/>
    </source>
</evidence>
<feature type="domain" description="SecDF P1 head subdomain" evidence="9">
    <location>
        <begin position="237"/>
        <end position="349"/>
    </location>
</feature>
<dbReference type="AlphaFoldDB" id="A0A2T4J132"/>
<evidence type="ECO:0000256" key="3">
    <source>
        <dbReference type="ARBA" id="ARBA00022692"/>
    </source>
</evidence>
<dbReference type="Pfam" id="PF21760">
    <property type="entry name" value="SecD_1st"/>
    <property type="match status" value="1"/>
</dbReference>
<organism evidence="10 11">
    <name type="scientific">Mesorhizobium helmanticense</name>
    <dbReference type="NCBI Taxonomy" id="1776423"/>
    <lineage>
        <taxon>Bacteria</taxon>
        <taxon>Pseudomonadati</taxon>
        <taxon>Pseudomonadota</taxon>
        <taxon>Alphaproteobacteria</taxon>
        <taxon>Hyphomicrobiales</taxon>
        <taxon>Phyllobacteriaceae</taxon>
        <taxon>Mesorhizobium</taxon>
    </lineage>
</organism>
<dbReference type="Gene3D" id="3.30.1360.200">
    <property type="match status" value="1"/>
</dbReference>
<dbReference type="OrthoDB" id="9805019at2"/>
<evidence type="ECO:0008006" key="12">
    <source>
        <dbReference type="Google" id="ProtNLM"/>
    </source>
</evidence>
<keyword evidence="5" id="KW-1133">Transmembrane helix</keyword>
<keyword evidence="3" id="KW-0812">Transmembrane</keyword>
<evidence type="ECO:0000259" key="8">
    <source>
        <dbReference type="Pfam" id="PF21760"/>
    </source>
</evidence>